<feature type="compositionally biased region" description="Polar residues" evidence="1">
    <location>
        <begin position="549"/>
        <end position="569"/>
    </location>
</feature>
<reference evidence="4" key="1">
    <citation type="journal article" date="2017" name="Nature">
        <title>The genome of Chenopodium quinoa.</title>
        <authorList>
            <person name="Jarvis D.E."/>
            <person name="Ho Y.S."/>
            <person name="Lightfoot D.J."/>
            <person name="Schmoeckel S.M."/>
            <person name="Li B."/>
            <person name="Borm T.J.A."/>
            <person name="Ohyanagi H."/>
            <person name="Mineta K."/>
            <person name="Michell C.T."/>
            <person name="Saber N."/>
            <person name="Kharbatia N.M."/>
            <person name="Rupper R.R."/>
            <person name="Sharp A.R."/>
            <person name="Dally N."/>
            <person name="Boughton B.A."/>
            <person name="Woo Y.H."/>
            <person name="Gao G."/>
            <person name="Schijlen E.G.W.M."/>
            <person name="Guo X."/>
            <person name="Momin A.A."/>
            <person name="Negrao S."/>
            <person name="Al-Babili S."/>
            <person name="Gehring C."/>
            <person name="Roessner U."/>
            <person name="Jung C."/>
            <person name="Murphy K."/>
            <person name="Arold S.T."/>
            <person name="Gojobori T."/>
            <person name="van der Linden C.G."/>
            <person name="van Loo E.N."/>
            <person name="Jellen E.N."/>
            <person name="Maughan P.J."/>
            <person name="Tester M."/>
        </authorList>
    </citation>
    <scope>NUCLEOTIDE SEQUENCE [LARGE SCALE GENOMIC DNA]</scope>
    <source>
        <strain evidence="4">cv. PI 614886</strain>
    </source>
</reference>
<feature type="compositionally biased region" description="Basic and acidic residues" evidence="1">
    <location>
        <begin position="412"/>
        <end position="444"/>
    </location>
</feature>
<dbReference type="RefSeq" id="XP_021737913.1">
    <property type="nucleotide sequence ID" value="XM_021882221.1"/>
</dbReference>
<dbReference type="Gramene" id="AUR62030590-RA">
    <property type="protein sequence ID" value="AUR62030590-RA:cds"/>
    <property type="gene ID" value="AUR62030590"/>
</dbReference>
<feature type="compositionally biased region" description="Polar residues" evidence="1">
    <location>
        <begin position="708"/>
        <end position="722"/>
    </location>
</feature>
<organism evidence="4 5">
    <name type="scientific">Chenopodium quinoa</name>
    <name type="common">Quinoa</name>
    <dbReference type="NCBI Taxonomy" id="63459"/>
    <lineage>
        <taxon>Eukaryota</taxon>
        <taxon>Viridiplantae</taxon>
        <taxon>Streptophyta</taxon>
        <taxon>Embryophyta</taxon>
        <taxon>Tracheophyta</taxon>
        <taxon>Spermatophyta</taxon>
        <taxon>Magnoliopsida</taxon>
        <taxon>eudicotyledons</taxon>
        <taxon>Gunneridae</taxon>
        <taxon>Pentapetalae</taxon>
        <taxon>Caryophyllales</taxon>
        <taxon>Chenopodiaceae</taxon>
        <taxon>Chenopodioideae</taxon>
        <taxon>Atripliceae</taxon>
        <taxon>Chenopodium</taxon>
    </lineage>
</organism>
<feature type="region of interest" description="Disordered" evidence="1">
    <location>
        <begin position="292"/>
        <end position="366"/>
    </location>
</feature>
<feature type="compositionally biased region" description="Basic and acidic residues" evidence="1">
    <location>
        <begin position="292"/>
        <end position="302"/>
    </location>
</feature>
<evidence type="ECO:0000256" key="1">
    <source>
        <dbReference type="SAM" id="MobiDB-lite"/>
    </source>
</evidence>
<evidence type="ECO:0008006" key="6">
    <source>
        <dbReference type="Google" id="ProtNLM"/>
    </source>
</evidence>
<gene>
    <name evidence="4" type="primary">LOC110704439</name>
</gene>
<dbReference type="InterPro" id="IPR055126">
    <property type="entry name" value="EDR4-like_N"/>
</dbReference>
<dbReference type="PANTHER" id="PTHR31105">
    <property type="entry name" value="EXTRA-LARGE G-PROTEIN-LIKE"/>
    <property type="match status" value="1"/>
</dbReference>
<dbReference type="OrthoDB" id="1930285at2759"/>
<protein>
    <recommendedName>
        <fullName evidence="6">Zinc-ribbon domain-containing protein</fullName>
    </recommendedName>
</protein>
<feature type="compositionally biased region" description="Low complexity" evidence="1">
    <location>
        <begin position="75"/>
        <end position="86"/>
    </location>
</feature>
<feature type="region of interest" description="Disordered" evidence="1">
    <location>
        <begin position="642"/>
        <end position="675"/>
    </location>
</feature>
<feature type="compositionally biased region" description="Polar residues" evidence="1">
    <location>
        <begin position="155"/>
        <end position="169"/>
    </location>
</feature>
<dbReference type="AlphaFoldDB" id="A0A803MJK7"/>
<dbReference type="RefSeq" id="XP_021737914.1">
    <property type="nucleotide sequence ID" value="XM_021882222.1"/>
</dbReference>
<accession>A0A803MJK7</accession>
<feature type="compositionally biased region" description="Polar residues" evidence="1">
    <location>
        <begin position="449"/>
        <end position="463"/>
    </location>
</feature>
<keyword evidence="5" id="KW-1185">Reference proteome</keyword>
<proteinExistence type="predicted"/>
<name>A0A803MJK7_CHEQI</name>
<feature type="compositionally biased region" description="Basic and acidic residues" evidence="1">
    <location>
        <begin position="46"/>
        <end position="60"/>
    </location>
</feature>
<dbReference type="GeneID" id="110704439"/>
<dbReference type="PANTHER" id="PTHR31105:SF38">
    <property type="entry name" value="PROTEIN ENHANCED DISEASE RESISTANCE 4"/>
    <property type="match status" value="1"/>
</dbReference>
<feature type="domain" description="Probable zinc-ribbon" evidence="2">
    <location>
        <begin position="960"/>
        <end position="1008"/>
    </location>
</feature>
<feature type="compositionally biased region" description="Basic and acidic residues" evidence="1">
    <location>
        <begin position="592"/>
        <end position="614"/>
    </location>
</feature>
<reference evidence="4" key="2">
    <citation type="submission" date="2021-03" db="UniProtKB">
        <authorList>
            <consortium name="EnsemblPlants"/>
        </authorList>
    </citation>
    <scope>IDENTIFICATION</scope>
</reference>
<evidence type="ECO:0000313" key="4">
    <source>
        <dbReference type="EnsemblPlants" id="AUR62030590-RA:cds"/>
    </source>
</evidence>
<feature type="region of interest" description="Disordered" evidence="1">
    <location>
        <begin position="147"/>
        <end position="169"/>
    </location>
</feature>
<feature type="region of interest" description="Disordered" evidence="1">
    <location>
        <begin position="708"/>
        <end position="757"/>
    </location>
</feature>
<dbReference type="Proteomes" id="UP000596660">
    <property type="component" value="Unplaced"/>
</dbReference>
<dbReference type="InterPro" id="IPR040244">
    <property type="entry name" value="EDR4-like"/>
</dbReference>
<feature type="compositionally biased region" description="Basic and acidic residues" evidence="1">
    <location>
        <begin position="203"/>
        <end position="216"/>
    </location>
</feature>
<feature type="compositionally biased region" description="Polar residues" evidence="1">
    <location>
        <begin position="1032"/>
        <end position="1043"/>
    </location>
</feature>
<feature type="region of interest" description="Disordered" evidence="1">
    <location>
        <begin position="203"/>
        <end position="233"/>
    </location>
</feature>
<feature type="domain" description="Enhanced disease resistance 4-like N-terminal" evidence="3">
    <location>
        <begin position="8"/>
        <end position="41"/>
    </location>
</feature>
<feature type="region of interest" description="Disordered" evidence="1">
    <location>
        <begin position="46"/>
        <end position="120"/>
    </location>
</feature>
<feature type="region of interest" description="Disordered" evidence="1">
    <location>
        <begin position="549"/>
        <end position="626"/>
    </location>
</feature>
<dbReference type="GO" id="GO:1900150">
    <property type="term" value="P:regulation of defense response to fungus"/>
    <property type="evidence" value="ECO:0007669"/>
    <property type="project" value="InterPro"/>
</dbReference>
<feature type="compositionally biased region" description="Basic and acidic residues" evidence="1">
    <location>
        <begin position="93"/>
        <end position="106"/>
    </location>
</feature>
<dbReference type="Pfam" id="PF22910">
    <property type="entry name" value="EDR4-like_1st"/>
    <property type="match status" value="1"/>
</dbReference>
<evidence type="ECO:0000259" key="3">
    <source>
        <dbReference type="Pfam" id="PF22910"/>
    </source>
</evidence>
<evidence type="ECO:0000259" key="2">
    <source>
        <dbReference type="Pfam" id="PF11331"/>
    </source>
</evidence>
<dbReference type="KEGG" id="cqi:110704439"/>
<feature type="compositionally biased region" description="Polar residues" evidence="1">
    <location>
        <begin position="580"/>
        <end position="589"/>
    </location>
</feature>
<feature type="region of interest" description="Disordered" evidence="1">
    <location>
        <begin position="411"/>
        <end position="480"/>
    </location>
</feature>
<feature type="region of interest" description="Disordered" evidence="1">
    <location>
        <begin position="1032"/>
        <end position="1121"/>
    </location>
</feature>
<sequence>MTNKQQSNVRLVKCPRCAKILPEPEHVPLYACGGCGTTLQAKNYRDSRKNTTLSSHEKNFKKSNGIIQAHNGGESSSSSRRSSSASEQLSVQEKGRDQETVEKLGDSEQNGAADSSEHTLLSKESSFLKKNGQADSKMDQFVLKDRNERRDREAAQSSEQNGAASSVNHIAISQESSLIEDKENGEIDSKLDQVVLKDQNEGKYQDSVKRLSKSEQNEAANAAHHSALSEEPHFTKKMDLLDSKDQVPNNNPTVLENKQLEQLNMGNSVLEDNNGQDEQCDGIVENHHEKQIGDVNHDKDTFTPEDSQVLGKKDGKSLAVVRDSMEDEDDQHDQKKVGYVSSAEDTSSLIESPAIQNPAKYQVSDHQLPEETRKMHLRGKYSHQDQHKQKQIGFEISAKNASSLIESPTIKNLEEHGASECEVSKDTRTMHVAGEHPHDDEHKQKQAGYASSAQDTSSITESSALKKPIQLNSENSADYNAFDHEMSKEIRKVHNVGKLSHQDASENEITCLEAEKSEVQKSGKKYGNGTGPNDFVECIAERLENVKLSSAPSHSAEINQGGNADSVSGTEDGLEAYGSHSVSVPSNVTDLKISHDKSTTKVSRDTHHEKKSLDNTKGSSKKIIKNFKDSDVYSDGEFGSLLKEIPRSPTKRSPAYDGSVSSFDGNDDQVPGQPVQMGERTLPTFNDGAEDSPERENVISERKIYRNSRVQTQARSSSTMLSDQKLKSSMVEEDGPLEENGIPPRNNRIRPDRDSFLPRVPYSRRSCELVYETGSSSSYALRDEPLSHQMHHHPYRGRFPEVPVYREKEFPPKYYNSETSGEIYDRTKYQHAYIDRRRRSESWSQSGTLPRMPYSGEIFDGRYPYMHRYPDDQRWSAQLPPPAVCCHQGVCMGPTWGNRWDPYDSYPSSPQRFVESESSCGWGHETMYQSDDHRQKDQVMRRLYLREKRQAVKRRYHPIAGGAPFLTCYFCLNVLQLPEGFLHSRRRRGKINHKLQCGACSRILKVSLENEGCIAPSEACVDKNVNLAASSHVNHSRRGSLNSADGRDLLSRDTFGTSGREKRKVIPGSSRNRERMEDSDDAAPHATRGRESKVTWKMPARSKSPLHRLMGYSSPQDLLTGREDEDDVIQTMLHLMLLEEESQR</sequence>
<evidence type="ECO:0000313" key="5">
    <source>
        <dbReference type="Proteomes" id="UP000596660"/>
    </source>
</evidence>
<dbReference type="EnsemblPlants" id="AUR62030590-RA">
    <property type="protein sequence ID" value="AUR62030590-RA:cds"/>
    <property type="gene ID" value="AUR62030590"/>
</dbReference>
<dbReference type="InterPro" id="IPR021480">
    <property type="entry name" value="Zinc_ribbon_12"/>
</dbReference>
<dbReference type="Pfam" id="PF11331">
    <property type="entry name" value="Zn_ribbon_12"/>
    <property type="match status" value="1"/>
</dbReference>
<dbReference type="OMA" id="GHVETHM"/>